<evidence type="ECO:0000256" key="1">
    <source>
        <dbReference type="SAM" id="SignalP"/>
    </source>
</evidence>
<sequence length="171" mass="18255">MTLKRSGAARFTIAALALLVLPALAACGFQPLYASPDYRHLAGVEIEAGPDRLGYLIEDALEEEFGAGRSAYRLVIAASSTERALGVSADARARRFGLTVGAQYRLLHGEETVHEGAASELVYFDAPTEAYALISARRSAEQQGADALARQISRDIALVLRRIEAGYGGES</sequence>
<gene>
    <name evidence="2" type="ORF">E5163_07690</name>
</gene>
<dbReference type="Gene3D" id="3.30.160.150">
    <property type="entry name" value="Lipoprotein like domain"/>
    <property type="match status" value="1"/>
</dbReference>
<dbReference type="GO" id="GO:0019867">
    <property type="term" value="C:outer membrane"/>
    <property type="evidence" value="ECO:0007669"/>
    <property type="project" value="InterPro"/>
</dbReference>
<dbReference type="EMBL" id="SRXW01000002">
    <property type="protein sequence ID" value="TGY89005.1"/>
    <property type="molecule type" value="Genomic_DNA"/>
</dbReference>
<evidence type="ECO:0000313" key="3">
    <source>
        <dbReference type="Proteomes" id="UP000308054"/>
    </source>
</evidence>
<dbReference type="OrthoDB" id="7632395at2"/>
<evidence type="ECO:0008006" key="4">
    <source>
        <dbReference type="Google" id="ProtNLM"/>
    </source>
</evidence>
<reference evidence="2 3" key="1">
    <citation type="journal article" date="2017" name="Int. J. Syst. Evol. Microbiol.">
        <title>Marinicauda algicola sp. nov., isolated from a marine red alga Rhodosorus marinus.</title>
        <authorList>
            <person name="Jeong S.E."/>
            <person name="Jeon S.H."/>
            <person name="Chun B.H."/>
            <person name="Kim D.W."/>
            <person name="Jeon C.O."/>
        </authorList>
    </citation>
    <scope>NUCLEOTIDE SEQUENCE [LARGE SCALE GENOMIC DNA]</scope>
    <source>
        <strain evidence="2 3">JCM 31718</strain>
    </source>
</reference>
<dbReference type="GO" id="GO:0043165">
    <property type="term" value="P:Gram-negative-bacterium-type cell outer membrane assembly"/>
    <property type="evidence" value="ECO:0007669"/>
    <property type="project" value="InterPro"/>
</dbReference>
<dbReference type="PROSITE" id="PS51257">
    <property type="entry name" value="PROKAR_LIPOPROTEIN"/>
    <property type="match status" value="1"/>
</dbReference>
<feature type="chain" id="PRO_5021019038" description="LPS-assembly lipoprotein" evidence="1">
    <location>
        <begin position="26"/>
        <end position="171"/>
    </location>
</feature>
<accession>A0A4S2H0G2</accession>
<proteinExistence type="predicted"/>
<dbReference type="RefSeq" id="WP_135995543.1">
    <property type="nucleotide sequence ID" value="NZ_CP071057.1"/>
</dbReference>
<dbReference type="Proteomes" id="UP000308054">
    <property type="component" value="Unassembled WGS sequence"/>
</dbReference>
<protein>
    <recommendedName>
        <fullName evidence="4">LPS-assembly lipoprotein</fullName>
    </recommendedName>
</protein>
<organism evidence="2 3">
    <name type="scientific">Marinicauda algicola</name>
    <dbReference type="NCBI Taxonomy" id="2029849"/>
    <lineage>
        <taxon>Bacteria</taxon>
        <taxon>Pseudomonadati</taxon>
        <taxon>Pseudomonadota</taxon>
        <taxon>Alphaproteobacteria</taxon>
        <taxon>Maricaulales</taxon>
        <taxon>Maricaulaceae</taxon>
        <taxon>Marinicauda</taxon>
    </lineage>
</organism>
<name>A0A4S2H0G2_9PROT</name>
<dbReference type="Pfam" id="PF04390">
    <property type="entry name" value="LptE"/>
    <property type="match status" value="1"/>
</dbReference>
<evidence type="ECO:0000313" key="2">
    <source>
        <dbReference type="EMBL" id="TGY89005.1"/>
    </source>
</evidence>
<feature type="signal peptide" evidence="1">
    <location>
        <begin position="1"/>
        <end position="25"/>
    </location>
</feature>
<dbReference type="AlphaFoldDB" id="A0A4S2H0G2"/>
<dbReference type="InterPro" id="IPR007485">
    <property type="entry name" value="LPS_assembly_LptE"/>
</dbReference>
<keyword evidence="1" id="KW-0732">Signal</keyword>
<comment type="caution">
    <text evidence="2">The sequence shown here is derived from an EMBL/GenBank/DDBJ whole genome shotgun (WGS) entry which is preliminary data.</text>
</comment>
<keyword evidence="3" id="KW-1185">Reference proteome</keyword>